<evidence type="ECO:0000313" key="9">
    <source>
        <dbReference type="EMBL" id="KAF5380245.1"/>
    </source>
</evidence>
<keyword evidence="4" id="KW-0472">Membrane</keyword>
<evidence type="ECO:0000256" key="4">
    <source>
        <dbReference type="ARBA" id="ARBA00023136"/>
    </source>
</evidence>
<keyword evidence="6" id="KW-0862">Zinc</keyword>
<dbReference type="GO" id="GO:0046872">
    <property type="term" value="F:metal ion binding"/>
    <property type="evidence" value="ECO:0007669"/>
    <property type="project" value="UniProtKB-KW"/>
</dbReference>
<name>A0A8H5CGU4_9AGAR</name>
<evidence type="ECO:0000313" key="10">
    <source>
        <dbReference type="Proteomes" id="UP000518752"/>
    </source>
</evidence>
<gene>
    <name evidence="9" type="ORF">D9757_008250</name>
    <name evidence="8" type="ORF">D9757_010190</name>
    <name evidence="7" type="ORF">D9757_014787</name>
</gene>
<dbReference type="EMBL" id="JAACJN010000100">
    <property type="protein sequence ID" value="KAF5374593.1"/>
    <property type="molecule type" value="Genomic_DNA"/>
</dbReference>
<dbReference type="Proteomes" id="UP000518752">
    <property type="component" value="Unassembled WGS sequence"/>
</dbReference>
<evidence type="ECO:0000313" key="7">
    <source>
        <dbReference type="EMBL" id="KAF5341496.1"/>
    </source>
</evidence>
<dbReference type="EMBL" id="JAACJN010000065">
    <property type="protein sequence ID" value="KAF5380245.1"/>
    <property type="molecule type" value="Genomic_DNA"/>
</dbReference>
<feature type="binding site" evidence="6">
    <location>
        <position position="210"/>
    </location>
    <ligand>
        <name>Zn(2+)</name>
        <dbReference type="ChEBI" id="CHEBI:29105"/>
    </ligand>
</feature>
<dbReference type="PANTHER" id="PTHR34605">
    <property type="entry name" value="PHAGE_INTEGRASE DOMAIN-CONTAINING PROTEIN"/>
    <property type="match status" value="1"/>
</dbReference>
<organism evidence="7 10">
    <name type="scientific">Collybiopsis confluens</name>
    <dbReference type="NCBI Taxonomy" id="2823264"/>
    <lineage>
        <taxon>Eukaryota</taxon>
        <taxon>Fungi</taxon>
        <taxon>Dikarya</taxon>
        <taxon>Basidiomycota</taxon>
        <taxon>Agaricomycotina</taxon>
        <taxon>Agaricomycetes</taxon>
        <taxon>Agaricomycetidae</taxon>
        <taxon>Agaricales</taxon>
        <taxon>Marasmiineae</taxon>
        <taxon>Omphalotaceae</taxon>
        <taxon>Collybiopsis</taxon>
    </lineage>
</organism>
<evidence type="ECO:0000256" key="6">
    <source>
        <dbReference type="PIRSR" id="PIRSR604254-1"/>
    </source>
</evidence>
<sequence length="258" mass="28594">MEARLPDKLGILRALLKRVSLLREFTVGDKEVFNPAVNLTRDSIQFLPSFENPSYVRLTLPESKTDPFRKGVSILIAAVPHSPFCAVTALKNLFSIHLLPSSSPLFAMTDGRPMSRSFFVSTLKSQIEAVGIDSTGYSGHSFCRGAATSAAAAGYSDYEIQLLGRWRSDAYITVRPSELTEHETSWIDSVLFATFFFSAMYCQLSSAMFHSSASHSLEVCTRCQAYDYIGITVLNLGSHYPLLYYGFSANLTIRSYTS</sequence>
<dbReference type="GO" id="GO:0015074">
    <property type="term" value="P:DNA integration"/>
    <property type="evidence" value="ECO:0007669"/>
    <property type="project" value="InterPro"/>
</dbReference>
<accession>A0A8H5CGU4</accession>
<dbReference type="InterPro" id="IPR004254">
    <property type="entry name" value="AdipoR/HlyIII-related"/>
</dbReference>
<evidence type="ECO:0000256" key="1">
    <source>
        <dbReference type="ARBA" id="ARBA00004141"/>
    </source>
</evidence>
<dbReference type="Gene3D" id="1.10.443.10">
    <property type="entry name" value="Intergrase catalytic core"/>
    <property type="match status" value="1"/>
</dbReference>
<comment type="subcellular location">
    <subcellularLocation>
        <location evidence="1">Membrane</location>
        <topology evidence="1">Multi-pass membrane protein</topology>
    </subcellularLocation>
</comment>
<reference evidence="7 10" key="1">
    <citation type="journal article" date="2020" name="ISME J.">
        <title>Uncovering the hidden diversity of litter-decomposition mechanisms in mushroom-forming fungi.</title>
        <authorList>
            <person name="Floudas D."/>
            <person name="Bentzer J."/>
            <person name="Ahren D."/>
            <person name="Johansson T."/>
            <person name="Persson P."/>
            <person name="Tunlid A."/>
        </authorList>
    </citation>
    <scope>NUCLEOTIDE SEQUENCE [LARGE SCALE GENOMIC DNA]</scope>
    <source>
        <strain evidence="7 10">CBS 406.79</strain>
    </source>
</reference>
<dbReference type="GO" id="GO:0003677">
    <property type="term" value="F:DNA binding"/>
    <property type="evidence" value="ECO:0007669"/>
    <property type="project" value="InterPro"/>
</dbReference>
<dbReference type="EMBL" id="JAACJN010000500">
    <property type="protein sequence ID" value="KAF5341496.1"/>
    <property type="molecule type" value="Genomic_DNA"/>
</dbReference>
<keyword evidence="5" id="KW-0233">DNA recombination</keyword>
<dbReference type="AlphaFoldDB" id="A0A8H5CGU4"/>
<keyword evidence="10" id="KW-1185">Reference proteome</keyword>
<proteinExistence type="predicted"/>
<protein>
    <submittedName>
        <fullName evidence="7">Uncharacterized protein</fullName>
    </submittedName>
</protein>
<keyword evidence="6" id="KW-0479">Metal-binding</keyword>
<dbReference type="OrthoDB" id="3067625at2759"/>
<keyword evidence="3" id="KW-1133">Transmembrane helix</keyword>
<dbReference type="GO" id="GO:0016020">
    <property type="term" value="C:membrane"/>
    <property type="evidence" value="ECO:0007669"/>
    <property type="project" value="UniProtKB-SubCell"/>
</dbReference>
<dbReference type="SUPFAM" id="SSF56349">
    <property type="entry name" value="DNA breaking-rejoining enzymes"/>
    <property type="match status" value="1"/>
</dbReference>
<dbReference type="InterPro" id="IPR011010">
    <property type="entry name" value="DNA_brk_join_enz"/>
</dbReference>
<keyword evidence="2" id="KW-0812">Transmembrane</keyword>
<dbReference type="InterPro" id="IPR052925">
    <property type="entry name" value="Phage_Integrase-like_Recomb"/>
</dbReference>
<comment type="caution">
    <text evidence="7">The sequence shown here is derived from an EMBL/GenBank/DDBJ whole genome shotgun (WGS) entry which is preliminary data.</text>
</comment>
<evidence type="ECO:0000256" key="5">
    <source>
        <dbReference type="ARBA" id="ARBA00023172"/>
    </source>
</evidence>
<dbReference type="GO" id="GO:0006310">
    <property type="term" value="P:DNA recombination"/>
    <property type="evidence" value="ECO:0007669"/>
    <property type="project" value="UniProtKB-KW"/>
</dbReference>
<dbReference type="PANTHER" id="PTHR34605:SF3">
    <property type="entry name" value="P CELL-TYPE AGGLUTINATION PROTEIN MAP4-LIKE-RELATED"/>
    <property type="match status" value="1"/>
</dbReference>
<dbReference type="InterPro" id="IPR013762">
    <property type="entry name" value="Integrase-like_cat_sf"/>
</dbReference>
<evidence type="ECO:0000256" key="2">
    <source>
        <dbReference type="ARBA" id="ARBA00022692"/>
    </source>
</evidence>
<dbReference type="Pfam" id="PF03006">
    <property type="entry name" value="HlyIII"/>
    <property type="match status" value="1"/>
</dbReference>
<evidence type="ECO:0000313" key="8">
    <source>
        <dbReference type="EMBL" id="KAF5374593.1"/>
    </source>
</evidence>
<evidence type="ECO:0000256" key="3">
    <source>
        <dbReference type="ARBA" id="ARBA00022989"/>
    </source>
</evidence>